<dbReference type="Gene3D" id="3.40.50.1820">
    <property type="entry name" value="alpha/beta hydrolase"/>
    <property type="match status" value="1"/>
</dbReference>
<dbReference type="InterPro" id="IPR000073">
    <property type="entry name" value="AB_hydrolase_1"/>
</dbReference>
<keyword evidence="3" id="KW-1185">Reference proteome</keyword>
<dbReference type="Pfam" id="PF00561">
    <property type="entry name" value="Abhydrolase_1"/>
    <property type="match status" value="1"/>
</dbReference>
<feature type="domain" description="AB hydrolase-1" evidence="1">
    <location>
        <begin position="33"/>
        <end position="176"/>
    </location>
</feature>
<keyword evidence="2" id="KW-0378">Hydrolase</keyword>
<dbReference type="GO" id="GO:0016787">
    <property type="term" value="F:hydrolase activity"/>
    <property type="evidence" value="ECO:0007669"/>
    <property type="project" value="UniProtKB-KW"/>
</dbReference>
<dbReference type="Proteomes" id="UP001165405">
    <property type="component" value="Unassembled WGS sequence"/>
</dbReference>
<dbReference type="SUPFAM" id="SSF53474">
    <property type="entry name" value="alpha/beta-Hydrolases"/>
    <property type="match status" value="1"/>
</dbReference>
<reference evidence="2" key="1">
    <citation type="submission" date="2022-01" db="EMBL/GenBank/DDBJ databases">
        <title>Antribacter sp. nov., isolated from Guizhou of China.</title>
        <authorList>
            <person name="Chengliang C."/>
            <person name="Ya Z."/>
        </authorList>
    </citation>
    <scope>NUCLEOTIDE SEQUENCE</scope>
    <source>
        <strain evidence="2">KLBMP 9083</strain>
    </source>
</reference>
<accession>A0AA41UA40</accession>
<dbReference type="AlphaFoldDB" id="A0AA41UA40"/>
<dbReference type="RefSeq" id="WP_236087473.1">
    <property type="nucleotide sequence ID" value="NZ_JAKGSG010000007.1"/>
</dbReference>
<dbReference type="EMBL" id="JAKGSG010000007">
    <property type="protein sequence ID" value="MCF4119759.1"/>
    <property type="molecule type" value="Genomic_DNA"/>
</dbReference>
<protein>
    <submittedName>
        <fullName evidence="2">Alpha/beta hydrolase</fullName>
    </submittedName>
</protein>
<evidence type="ECO:0000313" key="2">
    <source>
        <dbReference type="EMBL" id="MCF4119759.1"/>
    </source>
</evidence>
<dbReference type="InterPro" id="IPR029058">
    <property type="entry name" value="AB_hydrolase_fold"/>
</dbReference>
<evidence type="ECO:0000313" key="3">
    <source>
        <dbReference type="Proteomes" id="UP001165405"/>
    </source>
</evidence>
<sequence>MTEKKTSTLAVPGAVLTYDVRTPAAVGDEPPLFLVGSPMSAEGFTSLAGHLDDRTVVTYDPRGVERSTVDAGAAPAGPHDHADDLHRLAAEVSPGVPVDVFATSGGAVNALAWLESHPEDVRTLVAHEPPLAGALPDAELMRAAMADVRDTYLAKGWGHAMAKFIALSSHEGPLPEDYLSRPAPDPAMFGMPAEDDGSRDDPLLAVAMATLPAHEPDYDTIRKAPTRVVPAAGVESAGQMAARATEGVATMLGAPLEMFPSDHAGFLGGEYGQTGDPEAFAARLREVL</sequence>
<comment type="caution">
    <text evidence="2">The sequence shown here is derived from an EMBL/GenBank/DDBJ whole genome shotgun (WGS) entry which is preliminary data.</text>
</comment>
<proteinExistence type="predicted"/>
<gene>
    <name evidence="2" type="ORF">L1785_02075</name>
</gene>
<organism evidence="2 3">
    <name type="scientific">Antribacter soli</name>
    <dbReference type="NCBI Taxonomy" id="2910976"/>
    <lineage>
        <taxon>Bacteria</taxon>
        <taxon>Bacillati</taxon>
        <taxon>Actinomycetota</taxon>
        <taxon>Actinomycetes</taxon>
        <taxon>Micrococcales</taxon>
        <taxon>Promicromonosporaceae</taxon>
        <taxon>Antribacter</taxon>
    </lineage>
</organism>
<name>A0AA41UA40_9MICO</name>
<evidence type="ECO:0000259" key="1">
    <source>
        <dbReference type="Pfam" id="PF00561"/>
    </source>
</evidence>